<proteinExistence type="predicted"/>
<sequence length="87" mass="9626">METKIINNRYELIACTAIATESGDTEEQSAILCRDMDACLGDAFCVYFGYTLDELADSIEDADYPDFSDDTLATVRIDGQPISAYCF</sequence>
<reference evidence="1" key="1">
    <citation type="journal article" date="2021" name="Proc. Natl. Acad. Sci. U.S.A.">
        <title>A Catalog of Tens of Thousands of Viruses from Human Metagenomes Reveals Hidden Associations with Chronic Diseases.</title>
        <authorList>
            <person name="Tisza M.J."/>
            <person name="Buck C.B."/>
        </authorList>
    </citation>
    <scope>NUCLEOTIDE SEQUENCE</scope>
    <source>
        <strain evidence="1">CtOIB27</strain>
    </source>
</reference>
<accession>A0A8S5LU19</accession>
<organism evidence="1">
    <name type="scientific">Siphoviridae sp. ctOIB27</name>
    <dbReference type="NCBI Taxonomy" id="2826308"/>
    <lineage>
        <taxon>Viruses</taxon>
        <taxon>Duplodnaviria</taxon>
        <taxon>Heunggongvirae</taxon>
        <taxon>Uroviricota</taxon>
        <taxon>Caudoviricetes</taxon>
    </lineage>
</organism>
<dbReference type="EMBL" id="BK014734">
    <property type="protein sequence ID" value="DAD73319.1"/>
    <property type="molecule type" value="Genomic_DNA"/>
</dbReference>
<protein>
    <submittedName>
        <fullName evidence="1">Uncharacterized protein</fullName>
    </submittedName>
</protein>
<name>A0A8S5LU19_9CAUD</name>
<evidence type="ECO:0000313" key="1">
    <source>
        <dbReference type="EMBL" id="DAD73319.1"/>
    </source>
</evidence>